<comment type="caution">
    <text evidence="2">The sequence shown here is derived from an EMBL/GenBank/DDBJ whole genome shotgun (WGS) entry which is preliminary data.</text>
</comment>
<dbReference type="InterPro" id="IPR025665">
    <property type="entry name" value="Beta-barrel_OMP_2"/>
</dbReference>
<organism evidence="2 3">
    <name type="scientific">Flavobacterium palustre</name>
    <dbReference type="NCBI Taxonomy" id="1476463"/>
    <lineage>
        <taxon>Bacteria</taxon>
        <taxon>Pseudomonadati</taxon>
        <taxon>Bacteroidota</taxon>
        <taxon>Flavobacteriia</taxon>
        <taxon>Flavobacteriales</taxon>
        <taxon>Flavobacteriaceae</taxon>
        <taxon>Flavobacterium</taxon>
    </lineage>
</organism>
<dbReference type="EMBL" id="BMGA01000001">
    <property type="protein sequence ID" value="GGA70407.1"/>
    <property type="molecule type" value="Genomic_DNA"/>
</dbReference>
<evidence type="ECO:0000259" key="1">
    <source>
        <dbReference type="Pfam" id="PF13568"/>
    </source>
</evidence>
<keyword evidence="3" id="KW-1185">Reference proteome</keyword>
<evidence type="ECO:0000313" key="2">
    <source>
        <dbReference type="EMBL" id="GGA70407.1"/>
    </source>
</evidence>
<reference evidence="3" key="1">
    <citation type="journal article" date="2019" name="Int. J. Syst. Evol. Microbiol.">
        <title>The Global Catalogue of Microorganisms (GCM) 10K type strain sequencing project: providing services to taxonomists for standard genome sequencing and annotation.</title>
        <authorList>
            <consortium name="The Broad Institute Genomics Platform"/>
            <consortium name="The Broad Institute Genome Sequencing Center for Infectious Disease"/>
            <person name="Wu L."/>
            <person name="Ma J."/>
        </authorList>
    </citation>
    <scope>NUCLEOTIDE SEQUENCE [LARGE SCALE GENOMIC DNA]</scope>
    <source>
        <strain evidence="3">CGMCC 1.12811</strain>
    </source>
</reference>
<dbReference type="RefSeq" id="WP_188492840.1">
    <property type="nucleotide sequence ID" value="NZ_BMGA01000001.1"/>
</dbReference>
<evidence type="ECO:0000313" key="3">
    <source>
        <dbReference type="Proteomes" id="UP000658793"/>
    </source>
</evidence>
<accession>A0ABQ1HC19</accession>
<proteinExistence type="predicted"/>
<gene>
    <name evidence="2" type="ORF">GCM10008015_09010</name>
</gene>
<feature type="domain" description="Outer membrane protein beta-barrel" evidence="1">
    <location>
        <begin position="53"/>
        <end position="210"/>
    </location>
</feature>
<protein>
    <recommendedName>
        <fullName evidence="1">Outer membrane protein beta-barrel domain-containing protein</fullName>
    </recommendedName>
</protein>
<dbReference type="Proteomes" id="UP000658793">
    <property type="component" value="Unassembled WGS sequence"/>
</dbReference>
<sequence>MFFIFEKKLKEESSFSWLDIGSNLNFILIIINFLKMKNFYICIIFLLSLKGYSQDFNYGLLIGGNYYDIEIDGQISGGAANSDINLGLFGEYIMNENFGLKLYGIYNTTNEVASYDTPNAGRVFERVRLKTLQAHLLTKFDLNKEYNKGYYLTGGFRFTSILDKNARKDQELLEGFYKKTNVGVLLGMGVNFSKSLSIEILADRNLTNTLNSENNTAKNYGFYLNLLFDISTLISKN</sequence>
<dbReference type="Pfam" id="PF13568">
    <property type="entry name" value="OMP_b-brl_2"/>
    <property type="match status" value="1"/>
</dbReference>
<name>A0ABQ1HC19_9FLAO</name>